<feature type="binding site" evidence="10">
    <location>
        <position position="250"/>
    </location>
    <ligand>
        <name>beta-D-galactose</name>
        <dbReference type="ChEBI" id="CHEBI:27667"/>
    </ligand>
</feature>
<evidence type="ECO:0000256" key="8">
    <source>
        <dbReference type="PIRNR" id="PIRNR005096"/>
    </source>
</evidence>
<evidence type="ECO:0000256" key="6">
    <source>
        <dbReference type="ARBA" id="ARBA00023235"/>
    </source>
</evidence>
<evidence type="ECO:0000256" key="5">
    <source>
        <dbReference type="ARBA" id="ARBA00014165"/>
    </source>
</evidence>
<comment type="catalytic activity">
    <reaction evidence="1 8">
        <text>alpha-D-glucose = beta-D-glucose</text>
        <dbReference type="Rhea" id="RHEA:10264"/>
        <dbReference type="ChEBI" id="CHEBI:15903"/>
        <dbReference type="ChEBI" id="CHEBI:17925"/>
        <dbReference type="EC" id="5.1.3.3"/>
    </reaction>
</comment>
<comment type="pathway">
    <text evidence="2 8">Carbohydrate metabolism; hexose metabolism.</text>
</comment>
<feature type="active site" description="Proton acceptor" evidence="9">
    <location>
        <position position="310"/>
    </location>
</feature>
<dbReference type="InterPro" id="IPR014718">
    <property type="entry name" value="GH-type_carb-bd"/>
</dbReference>
<dbReference type="GO" id="GO:0006006">
    <property type="term" value="P:glucose metabolic process"/>
    <property type="evidence" value="ECO:0007669"/>
    <property type="project" value="TreeGrafter"/>
</dbReference>
<dbReference type="InterPro" id="IPR047215">
    <property type="entry name" value="Galactose_mutarotase-like"/>
</dbReference>
<dbReference type="PANTHER" id="PTHR10091">
    <property type="entry name" value="ALDOSE-1-EPIMERASE"/>
    <property type="match status" value="1"/>
</dbReference>
<comment type="similarity">
    <text evidence="3 8">Belongs to the aldose epimerase family.</text>
</comment>
<dbReference type="CDD" id="cd09019">
    <property type="entry name" value="galactose_mutarotase_like"/>
    <property type="match status" value="1"/>
</dbReference>
<feature type="active site" description="Proton donor" evidence="9">
    <location>
        <position position="178"/>
    </location>
</feature>
<dbReference type="Pfam" id="PF01263">
    <property type="entry name" value="Aldose_epim"/>
    <property type="match status" value="1"/>
</dbReference>
<accession>A0A1M6NE83</accession>
<evidence type="ECO:0000256" key="10">
    <source>
        <dbReference type="PIRSR" id="PIRSR005096-2"/>
    </source>
</evidence>
<proteinExistence type="inferred from homology"/>
<evidence type="ECO:0000256" key="11">
    <source>
        <dbReference type="PIRSR" id="PIRSR005096-3"/>
    </source>
</evidence>
<evidence type="ECO:0000256" key="3">
    <source>
        <dbReference type="ARBA" id="ARBA00006206"/>
    </source>
</evidence>
<dbReference type="STRING" id="1121919.SAMN02745975_03272"/>
<dbReference type="InterPro" id="IPR011013">
    <property type="entry name" value="Gal_mutarotase_sf_dom"/>
</dbReference>
<keyword evidence="13" id="KW-1185">Reference proteome</keyword>
<evidence type="ECO:0000256" key="4">
    <source>
        <dbReference type="ARBA" id="ARBA00013185"/>
    </source>
</evidence>
<dbReference type="GO" id="GO:0033499">
    <property type="term" value="P:galactose catabolic process via UDP-galactose, Leloir pathway"/>
    <property type="evidence" value="ECO:0007669"/>
    <property type="project" value="TreeGrafter"/>
</dbReference>
<evidence type="ECO:0000256" key="2">
    <source>
        <dbReference type="ARBA" id="ARBA00005028"/>
    </source>
</evidence>
<feature type="binding site" evidence="11">
    <location>
        <begin position="178"/>
        <end position="180"/>
    </location>
    <ligand>
        <name>beta-D-galactose</name>
        <dbReference type="ChEBI" id="CHEBI:27667"/>
    </ligand>
</feature>
<evidence type="ECO:0000256" key="7">
    <source>
        <dbReference type="ARBA" id="ARBA00023277"/>
    </source>
</evidence>
<organism evidence="12 13">
    <name type="scientific">Geosporobacter subterraneus DSM 17957</name>
    <dbReference type="NCBI Taxonomy" id="1121919"/>
    <lineage>
        <taxon>Bacteria</taxon>
        <taxon>Bacillati</taxon>
        <taxon>Bacillota</taxon>
        <taxon>Clostridia</taxon>
        <taxon>Peptostreptococcales</taxon>
        <taxon>Thermotaleaceae</taxon>
        <taxon>Geosporobacter</taxon>
    </lineage>
</organism>
<reference evidence="13" key="1">
    <citation type="submission" date="2016-11" db="EMBL/GenBank/DDBJ databases">
        <authorList>
            <person name="Varghese N."/>
            <person name="Submissions S."/>
        </authorList>
    </citation>
    <scope>NUCLEOTIDE SEQUENCE [LARGE SCALE GENOMIC DNA]</scope>
    <source>
        <strain evidence="13">DSM 17957</strain>
    </source>
</reference>
<dbReference type="EMBL" id="FQZV01000055">
    <property type="protein sequence ID" value="SHJ94010.1"/>
    <property type="molecule type" value="Genomic_DNA"/>
</dbReference>
<gene>
    <name evidence="12" type="ORF">SAMN02745975_03272</name>
</gene>
<dbReference type="PANTHER" id="PTHR10091:SF0">
    <property type="entry name" value="GALACTOSE MUTAROTASE"/>
    <property type="match status" value="1"/>
</dbReference>
<keyword evidence="6 8" id="KW-0413">Isomerase</keyword>
<protein>
    <recommendedName>
        <fullName evidence="5 8">Aldose 1-epimerase</fullName>
        <ecNumber evidence="4 8">5.1.3.3</ecNumber>
    </recommendedName>
</protein>
<evidence type="ECO:0000256" key="9">
    <source>
        <dbReference type="PIRSR" id="PIRSR005096-1"/>
    </source>
</evidence>
<dbReference type="GO" id="GO:0004034">
    <property type="term" value="F:aldose 1-epimerase activity"/>
    <property type="evidence" value="ECO:0007669"/>
    <property type="project" value="UniProtKB-EC"/>
</dbReference>
<dbReference type="PIRSF" id="PIRSF005096">
    <property type="entry name" value="GALM"/>
    <property type="match status" value="1"/>
</dbReference>
<keyword evidence="7 8" id="KW-0119">Carbohydrate metabolism</keyword>
<evidence type="ECO:0000313" key="12">
    <source>
        <dbReference type="EMBL" id="SHJ94010.1"/>
    </source>
</evidence>
<dbReference type="UniPathway" id="UPA00242"/>
<evidence type="ECO:0000313" key="13">
    <source>
        <dbReference type="Proteomes" id="UP000184536"/>
    </source>
</evidence>
<dbReference type="PROSITE" id="PS00545">
    <property type="entry name" value="ALDOSE_1_EPIMERASE"/>
    <property type="match status" value="1"/>
</dbReference>
<name>A0A1M6NE83_9FIRM</name>
<evidence type="ECO:0000256" key="1">
    <source>
        <dbReference type="ARBA" id="ARBA00001614"/>
    </source>
</evidence>
<dbReference type="AlphaFoldDB" id="A0A1M6NE83"/>
<dbReference type="GO" id="GO:0030246">
    <property type="term" value="F:carbohydrate binding"/>
    <property type="evidence" value="ECO:0007669"/>
    <property type="project" value="InterPro"/>
</dbReference>
<dbReference type="Proteomes" id="UP000184536">
    <property type="component" value="Unassembled WGS sequence"/>
</dbReference>
<dbReference type="InterPro" id="IPR015443">
    <property type="entry name" value="Aldose_1-epimerase"/>
</dbReference>
<dbReference type="NCBIfam" id="NF008277">
    <property type="entry name" value="PRK11055.1"/>
    <property type="match status" value="1"/>
</dbReference>
<dbReference type="InterPro" id="IPR018052">
    <property type="entry name" value="Ald1_epimerase_CS"/>
</dbReference>
<dbReference type="InterPro" id="IPR008183">
    <property type="entry name" value="Aldose_1/G6P_1-epimerase"/>
</dbReference>
<dbReference type="SUPFAM" id="SSF74650">
    <property type="entry name" value="Galactose mutarotase-like"/>
    <property type="match status" value="1"/>
</dbReference>
<sequence>MILKEEVYQKETKTLKTITIENKQRMAVKLLNYGATIVELMVPDRNGNVENVVLTYENIGDYLDNPSCLGVTLGRTSGRIANGSFTLDKKVYKLTKNFGVNQGHGGLNNFSRQAWDYRVKANKDSATVVFHYTSPHMEEGYPGNLNAQVSYTLTEENELQIEFEGFTDQKTLCNLTNHSYFNLSGNYRRKVTEQKLRVKSDQFLELNESQIPTGRFINVDQTPMDFREMKAIGKDLEKDYEQLRRTNGYDHPWMLKDADDQIEMLDEISGRKMTIATTYPSVVIYSYNYPNGELLKYGKVGSKYDGICFETQYEPDGINHKHFHQGILDVGEHYYHRTVYKFSTIQEGGTCILV</sequence>
<dbReference type="EC" id="5.1.3.3" evidence="4 8"/>
<dbReference type="Gene3D" id="2.70.98.10">
    <property type="match status" value="1"/>
</dbReference>
<dbReference type="GO" id="GO:0005737">
    <property type="term" value="C:cytoplasm"/>
    <property type="evidence" value="ECO:0007669"/>
    <property type="project" value="TreeGrafter"/>
</dbReference>